<dbReference type="STRING" id="49186.SAMN05421647_102283"/>
<comment type="caution">
    <text evidence="2">Lacks conserved residue(s) required for the propagation of feature annotation.</text>
</comment>
<feature type="domain" description="Response regulatory" evidence="3">
    <location>
        <begin position="145"/>
        <end position="262"/>
    </location>
</feature>
<evidence type="ECO:0000313" key="5">
    <source>
        <dbReference type="Proteomes" id="UP000186895"/>
    </source>
</evidence>
<proteinExistence type="predicted"/>
<organism evidence="4 5">
    <name type="scientific">Marinobacterium stanieri</name>
    <dbReference type="NCBI Taxonomy" id="49186"/>
    <lineage>
        <taxon>Bacteria</taxon>
        <taxon>Pseudomonadati</taxon>
        <taxon>Pseudomonadota</taxon>
        <taxon>Gammaproteobacteria</taxon>
        <taxon>Oceanospirillales</taxon>
        <taxon>Oceanospirillaceae</taxon>
        <taxon>Marinobacterium</taxon>
    </lineage>
</organism>
<reference evidence="4 5" key="1">
    <citation type="submission" date="2017-01" db="EMBL/GenBank/DDBJ databases">
        <authorList>
            <person name="Mah S.A."/>
            <person name="Swanson W.J."/>
            <person name="Moy G.W."/>
            <person name="Vacquier V.D."/>
        </authorList>
    </citation>
    <scope>NUCLEOTIDE SEQUENCE [LARGE SCALE GENOMIC DNA]</scope>
    <source>
        <strain evidence="4 5">DSM 7027</strain>
    </source>
</reference>
<accession>A0A1N6Q674</accession>
<dbReference type="RefSeq" id="WP_076461688.1">
    <property type="nucleotide sequence ID" value="NZ_FTMN01000002.1"/>
</dbReference>
<feature type="domain" description="Response regulatory" evidence="3">
    <location>
        <begin position="7"/>
        <end position="124"/>
    </location>
</feature>
<dbReference type="SMART" id="SM00448">
    <property type="entry name" value="REC"/>
    <property type="match status" value="2"/>
</dbReference>
<dbReference type="PROSITE" id="PS50110">
    <property type="entry name" value="RESPONSE_REGULATORY"/>
    <property type="match status" value="2"/>
</dbReference>
<feature type="modified residue" description="4-aspartylphosphate" evidence="2">
    <location>
        <position position="195"/>
    </location>
</feature>
<evidence type="ECO:0000259" key="3">
    <source>
        <dbReference type="PROSITE" id="PS50110"/>
    </source>
</evidence>
<dbReference type="AlphaFoldDB" id="A0A1N6Q674"/>
<dbReference type="Gene3D" id="3.40.50.2300">
    <property type="match status" value="2"/>
</dbReference>
<dbReference type="InterPro" id="IPR001789">
    <property type="entry name" value="Sig_transdc_resp-reg_receiver"/>
</dbReference>
<dbReference type="Pfam" id="PF00072">
    <property type="entry name" value="Response_reg"/>
    <property type="match status" value="2"/>
</dbReference>
<evidence type="ECO:0000256" key="1">
    <source>
        <dbReference type="ARBA" id="ARBA00022553"/>
    </source>
</evidence>
<dbReference type="InterPro" id="IPR011006">
    <property type="entry name" value="CheY-like_superfamily"/>
</dbReference>
<evidence type="ECO:0000313" key="4">
    <source>
        <dbReference type="EMBL" id="SIQ12009.1"/>
    </source>
</evidence>
<protein>
    <submittedName>
        <fullName evidence="4">Two-component system, chemotaxis family, response regulator CheY</fullName>
    </submittedName>
</protein>
<gene>
    <name evidence="4" type="ORF">SAMN05421647_102283</name>
</gene>
<dbReference type="PANTHER" id="PTHR44591:SF3">
    <property type="entry name" value="RESPONSE REGULATORY DOMAIN-CONTAINING PROTEIN"/>
    <property type="match status" value="1"/>
</dbReference>
<dbReference type="InterPro" id="IPR050595">
    <property type="entry name" value="Bact_response_regulator"/>
</dbReference>
<keyword evidence="5" id="KW-1185">Reference proteome</keyword>
<evidence type="ECO:0000256" key="2">
    <source>
        <dbReference type="PROSITE-ProRule" id="PRU00169"/>
    </source>
</evidence>
<dbReference type="SUPFAM" id="SSF52172">
    <property type="entry name" value="CheY-like"/>
    <property type="match status" value="2"/>
</dbReference>
<dbReference type="eggNOG" id="COG0784">
    <property type="taxonomic scope" value="Bacteria"/>
</dbReference>
<dbReference type="Proteomes" id="UP000186895">
    <property type="component" value="Unassembled WGS sequence"/>
</dbReference>
<name>A0A1N6Q674_9GAMM</name>
<dbReference type="EMBL" id="FTMN01000002">
    <property type="protein sequence ID" value="SIQ12009.1"/>
    <property type="molecule type" value="Genomic_DNA"/>
</dbReference>
<dbReference type="PANTHER" id="PTHR44591">
    <property type="entry name" value="STRESS RESPONSE REGULATOR PROTEIN 1"/>
    <property type="match status" value="1"/>
</dbReference>
<keyword evidence="1 2" id="KW-0597">Phosphoprotein</keyword>
<dbReference type="GO" id="GO:0000160">
    <property type="term" value="P:phosphorelay signal transduction system"/>
    <property type="evidence" value="ECO:0007669"/>
    <property type="project" value="InterPro"/>
</dbReference>
<sequence length="267" mass="30119">MNLDDLLVLVIEPSNMQRHIITGHLRAIGLEEIEEFDEAAPALERMGQIVPDIVVSSMHLPDMTGTDLVRRMRQSPDLMDVTFLLISSETHYRYLEPIRQAGAIAILPKPFTQEALSTALRNTMHYIRDTQEVEPLDNDELEDMRVLVVDDSLLSRKFVRKSMNAIGIEHVIEAKDGAEALQIMKQESFDLVISDYNMPNIDGLELVEHIRHYSDQPSVPVMMITSEQNEGRLAAVESAGVSAICNKPLNYDMLKQLVRQLVTGIDV</sequence>